<evidence type="ECO:0000256" key="4">
    <source>
        <dbReference type="ARBA" id="ARBA00033418"/>
    </source>
</evidence>
<evidence type="ECO:0000256" key="1">
    <source>
        <dbReference type="ARBA" id="ARBA00005083"/>
    </source>
</evidence>
<dbReference type="Gene3D" id="3.30.70.2520">
    <property type="match status" value="1"/>
</dbReference>
<comment type="caution">
    <text evidence="6">The sequence shown here is derived from an EMBL/GenBank/DDBJ whole genome shotgun (WGS) entry which is preliminary data.</text>
</comment>
<dbReference type="PROSITE" id="PS51387">
    <property type="entry name" value="FAD_PCMH"/>
    <property type="match status" value="1"/>
</dbReference>
<evidence type="ECO:0000256" key="2">
    <source>
        <dbReference type="ARBA" id="ARBA00013136"/>
    </source>
</evidence>
<dbReference type="GO" id="GO:0016020">
    <property type="term" value="C:membrane"/>
    <property type="evidence" value="ECO:0007669"/>
    <property type="project" value="InterPro"/>
</dbReference>
<feature type="domain" description="FAD-binding PCMH-type" evidence="5">
    <location>
        <begin position="80"/>
        <end position="290"/>
    </location>
</feature>
<dbReference type="Proteomes" id="UP001287356">
    <property type="component" value="Unassembled WGS sequence"/>
</dbReference>
<dbReference type="InterPro" id="IPR016167">
    <property type="entry name" value="FAD-bd_PCMH_sub1"/>
</dbReference>
<evidence type="ECO:0000259" key="5">
    <source>
        <dbReference type="PROSITE" id="PS51387"/>
    </source>
</evidence>
<keyword evidence="7" id="KW-1185">Reference proteome</keyword>
<dbReference type="GO" id="GO:0003885">
    <property type="term" value="F:D-arabinono-1,4-lactone oxidase activity"/>
    <property type="evidence" value="ECO:0007669"/>
    <property type="project" value="UniProtKB-EC"/>
</dbReference>
<dbReference type="Pfam" id="PF01565">
    <property type="entry name" value="FAD_binding_4"/>
    <property type="match status" value="1"/>
</dbReference>
<dbReference type="InterPro" id="IPR016166">
    <property type="entry name" value="FAD-bd_PCMH"/>
</dbReference>
<dbReference type="SUPFAM" id="SSF56176">
    <property type="entry name" value="FAD-binding/transporter-associated domain-like"/>
    <property type="match status" value="1"/>
</dbReference>
<dbReference type="GO" id="GO:0071949">
    <property type="term" value="F:FAD binding"/>
    <property type="evidence" value="ECO:0007669"/>
    <property type="project" value="InterPro"/>
</dbReference>
<evidence type="ECO:0000313" key="7">
    <source>
        <dbReference type="Proteomes" id="UP001287356"/>
    </source>
</evidence>
<dbReference type="EMBL" id="JAULSN010000003">
    <property type="protein sequence ID" value="KAK3377147.1"/>
    <property type="molecule type" value="Genomic_DNA"/>
</dbReference>
<gene>
    <name evidence="6" type="ORF">B0T24DRAFT_574291</name>
</gene>
<dbReference type="InterPro" id="IPR036318">
    <property type="entry name" value="FAD-bd_PCMH-like_sf"/>
</dbReference>
<accession>A0AAE0KIY5</accession>
<dbReference type="Gene3D" id="3.30.465.10">
    <property type="match status" value="1"/>
</dbReference>
<proteinExistence type="predicted"/>
<organism evidence="6 7">
    <name type="scientific">Lasiosphaeria ovina</name>
    <dbReference type="NCBI Taxonomy" id="92902"/>
    <lineage>
        <taxon>Eukaryota</taxon>
        <taxon>Fungi</taxon>
        <taxon>Dikarya</taxon>
        <taxon>Ascomycota</taxon>
        <taxon>Pezizomycotina</taxon>
        <taxon>Sordariomycetes</taxon>
        <taxon>Sordariomycetidae</taxon>
        <taxon>Sordariales</taxon>
        <taxon>Lasiosphaeriaceae</taxon>
        <taxon>Lasiosphaeria</taxon>
    </lineage>
</organism>
<dbReference type="EC" id="1.1.3.37" evidence="2"/>
<dbReference type="PIRSF" id="PIRSF000136">
    <property type="entry name" value="LGO_GLO"/>
    <property type="match status" value="1"/>
</dbReference>
<dbReference type="InterPro" id="IPR006094">
    <property type="entry name" value="Oxid_FAD_bind_N"/>
</dbReference>
<dbReference type="PANTHER" id="PTHR43762:SF1">
    <property type="entry name" value="D-ARABINONO-1,4-LACTONE OXIDASE"/>
    <property type="match status" value="1"/>
</dbReference>
<dbReference type="AlphaFoldDB" id="A0AAE0KIY5"/>
<dbReference type="InterPro" id="IPR010031">
    <property type="entry name" value="FAD_lactone_oxidase-like"/>
</dbReference>
<name>A0AAE0KIY5_9PEZI</name>
<reference evidence="6" key="2">
    <citation type="submission" date="2023-06" db="EMBL/GenBank/DDBJ databases">
        <authorList>
            <consortium name="Lawrence Berkeley National Laboratory"/>
            <person name="Haridas S."/>
            <person name="Hensen N."/>
            <person name="Bonometti L."/>
            <person name="Westerberg I."/>
            <person name="Brannstrom I.O."/>
            <person name="Guillou S."/>
            <person name="Cros-Aarteil S."/>
            <person name="Calhoun S."/>
            <person name="Kuo A."/>
            <person name="Mondo S."/>
            <person name="Pangilinan J."/>
            <person name="Riley R."/>
            <person name="Labutti K."/>
            <person name="Andreopoulos B."/>
            <person name="Lipzen A."/>
            <person name="Chen C."/>
            <person name="Yanf M."/>
            <person name="Daum C."/>
            <person name="Ng V."/>
            <person name="Clum A."/>
            <person name="Steindorff A."/>
            <person name="Ohm R."/>
            <person name="Martin F."/>
            <person name="Silar P."/>
            <person name="Natvig D."/>
            <person name="Lalanne C."/>
            <person name="Gautier V."/>
            <person name="Ament-Velasquez S.L."/>
            <person name="Kruys A."/>
            <person name="Hutchinson M.I."/>
            <person name="Powell A.J."/>
            <person name="Barry K."/>
            <person name="Miller A.N."/>
            <person name="Grigoriev I.V."/>
            <person name="Debuchy R."/>
            <person name="Gladieux P."/>
            <person name="Thoren M.H."/>
            <person name="Johannesson H."/>
        </authorList>
    </citation>
    <scope>NUCLEOTIDE SEQUENCE</scope>
    <source>
        <strain evidence="6">CBS 958.72</strain>
    </source>
</reference>
<sequence length="572" mass="62948">MDQADKVDPNEAAELFIWALTRPDDEDKKQQLVAAFEKDPRTVLDAVDAVANRLDLYPPHFDFQARADAVETWKNCIGEQSCLPLGYRRSTSLKGLVGVIAEARDKKVAVRAIGSGHSFSDITNSQGALLVDPSSGLNQVFPVDPSILHDGSDPANMIRAQCGITVADLNKALDAKKLGLINMGAYDGQTISGALSTGTHGSGAKYGPMADFLLSIVLVTESGKVYQIEPSPSSTPQQPITDPAKFPGHLPEAPDVPVELKQDDEWFRAAKVAMGCLGIIYSYTIRVQEAFSVSEVRSMTTWEAMKPLLSSSSWPPPILQDIDHFELLINPYAEDNASHKCIKVERTRKKLQKPSGERLSGFWSWMEKLSVKNSWALVTALNKVPGLLNRSAINTALGFLVDMAPPYVDVSHAVFTLGVENTVSAWAVELHVDAAEDCVAAIDKVLAAFKTLGREHKWYIAGPLGIRFIRASDAFLAPQAGRFTCAVELDMLYGIHHDRELLGKVKEIICSTVGGDGNHSVRVHWGLDWGYTTRDDVRRWYPDLGRWQAVFRELNTTGMFDNAFTKRLGLRE</sequence>
<comment type="pathway">
    <text evidence="1">Cofactor biosynthesis; D-erythroascorbate biosynthesis; dehydro-D-arabinono-1,4-lactone from D-arabinose: step 2/2.</text>
</comment>
<dbReference type="InterPro" id="IPR016169">
    <property type="entry name" value="FAD-bd_PCMH_sub2"/>
</dbReference>
<evidence type="ECO:0000313" key="6">
    <source>
        <dbReference type="EMBL" id="KAK3377147.1"/>
    </source>
</evidence>
<dbReference type="Gene3D" id="3.30.43.10">
    <property type="entry name" value="Uridine Diphospho-n-acetylenolpyruvylglucosamine Reductase, domain 2"/>
    <property type="match status" value="1"/>
</dbReference>
<dbReference type="PANTHER" id="PTHR43762">
    <property type="entry name" value="L-GULONOLACTONE OXIDASE"/>
    <property type="match status" value="1"/>
</dbReference>
<protein>
    <recommendedName>
        <fullName evidence="2">D-arabinono-1,4-lactone oxidase</fullName>
        <ecNumber evidence="2">1.1.3.37</ecNumber>
    </recommendedName>
    <alternativeName>
        <fullName evidence="4">L-galactono-gamma-lactone oxidase</fullName>
    </alternativeName>
</protein>
<dbReference type="Pfam" id="PF04030">
    <property type="entry name" value="ALO"/>
    <property type="match status" value="1"/>
</dbReference>
<keyword evidence="3" id="KW-0560">Oxidoreductase</keyword>
<reference evidence="6" key="1">
    <citation type="journal article" date="2023" name="Mol. Phylogenet. Evol.">
        <title>Genome-scale phylogeny and comparative genomics of the fungal order Sordariales.</title>
        <authorList>
            <person name="Hensen N."/>
            <person name="Bonometti L."/>
            <person name="Westerberg I."/>
            <person name="Brannstrom I.O."/>
            <person name="Guillou S."/>
            <person name="Cros-Aarteil S."/>
            <person name="Calhoun S."/>
            <person name="Haridas S."/>
            <person name="Kuo A."/>
            <person name="Mondo S."/>
            <person name="Pangilinan J."/>
            <person name="Riley R."/>
            <person name="LaButti K."/>
            <person name="Andreopoulos B."/>
            <person name="Lipzen A."/>
            <person name="Chen C."/>
            <person name="Yan M."/>
            <person name="Daum C."/>
            <person name="Ng V."/>
            <person name="Clum A."/>
            <person name="Steindorff A."/>
            <person name="Ohm R.A."/>
            <person name="Martin F."/>
            <person name="Silar P."/>
            <person name="Natvig D.O."/>
            <person name="Lalanne C."/>
            <person name="Gautier V."/>
            <person name="Ament-Velasquez S.L."/>
            <person name="Kruys A."/>
            <person name="Hutchinson M.I."/>
            <person name="Powell A.J."/>
            <person name="Barry K."/>
            <person name="Miller A.N."/>
            <person name="Grigoriev I.V."/>
            <person name="Debuchy R."/>
            <person name="Gladieux P."/>
            <person name="Hiltunen Thoren M."/>
            <person name="Johannesson H."/>
        </authorList>
    </citation>
    <scope>NUCLEOTIDE SEQUENCE</scope>
    <source>
        <strain evidence="6">CBS 958.72</strain>
    </source>
</reference>
<dbReference type="InterPro" id="IPR007173">
    <property type="entry name" value="ALO_C"/>
</dbReference>
<evidence type="ECO:0000256" key="3">
    <source>
        <dbReference type="ARBA" id="ARBA00023002"/>
    </source>
</evidence>